<dbReference type="EMBL" id="JACSQN010000008">
    <property type="protein sequence ID" value="MBD7984915.1"/>
    <property type="molecule type" value="Genomic_DNA"/>
</dbReference>
<evidence type="ECO:0000313" key="3">
    <source>
        <dbReference type="Proteomes" id="UP000626786"/>
    </source>
</evidence>
<name>A0ABR8UAR9_9BACL</name>
<dbReference type="RefSeq" id="WP_191694616.1">
    <property type="nucleotide sequence ID" value="NZ_JACSQN010000008.1"/>
</dbReference>
<feature type="domain" description="YcdB/YcdC repeated" evidence="1">
    <location>
        <begin position="43"/>
        <end position="142"/>
    </location>
</feature>
<gene>
    <name evidence="2" type="ORF">H9649_09990</name>
</gene>
<comment type="caution">
    <text evidence="2">The sequence shown here is derived from an EMBL/GenBank/DDBJ whole genome shotgun (WGS) entry which is preliminary data.</text>
</comment>
<reference evidence="2 3" key="1">
    <citation type="submission" date="2020-08" db="EMBL/GenBank/DDBJ databases">
        <title>A Genomic Blueprint of the Chicken Gut Microbiome.</title>
        <authorList>
            <person name="Gilroy R."/>
            <person name="Ravi A."/>
            <person name="Getino M."/>
            <person name="Pursley I."/>
            <person name="Horton D.L."/>
            <person name="Alikhan N.-F."/>
            <person name="Baker D."/>
            <person name="Gharbi K."/>
            <person name="Hall N."/>
            <person name="Watson M."/>
            <person name="Adriaenssens E.M."/>
            <person name="Foster-Nyarko E."/>
            <person name="Jarju S."/>
            <person name="Secka A."/>
            <person name="Antonio M."/>
            <person name="Oren A."/>
            <person name="Chaudhuri R."/>
            <person name="La Ragione R.M."/>
            <person name="Hildebrand F."/>
            <person name="Pallen M.J."/>
        </authorList>
    </citation>
    <scope>NUCLEOTIDE SEQUENCE [LARGE SCALE GENOMIC DNA]</scope>
    <source>
        <strain evidence="2 3">Sa2YVA2</strain>
    </source>
</reference>
<evidence type="ECO:0000313" key="2">
    <source>
        <dbReference type="EMBL" id="MBD7984915.1"/>
    </source>
</evidence>
<evidence type="ECO:0000259" key="1">
    <source>
        <dbReference type="Pfam" id="PF16244"/>
    </source>
</evidence>
<sequence length="491" mass="56292">MKPNLTTLNTLTDFLTERVVFVENKEEELFEGKSYEIIDVESNELIAACTLGEDDQLLNFYYVNEPEPGNVTLEEMPTIAEKFIEAFYPNSLETYRLQAVIDLDEICIVEYALHEEVYGLYLPGTGFSITISTDGRVLQFTFSVDQIDIRYPSHVISADEAKRKYAELIDLELVIQKIDTDIYVNGDDSYRLVYKVKEAAMEVPASGEQPDTVSESNVYERVQMDVVPEASLHELIGITDNHLKIGEHMKDGIRTEKWQHDSLEMAENVDLSEAYSERMITIQVDSKTEKIVAVSNVEGWKARQNPLADDLLKQRALDFLCKLFPQAQTHFMMEVEEQFEDWQDEIGEEEEEEACGYVLHDDEIDEVEEEDSKAFFFQYHVGNIPVEECVTVIQVGLYSGHIISASIEPINEELFVLINTKPTLSKQQALEQLLQKLQMELAMAREFDEEGKSHYLVTYLPSYPETVGHIHMIDAEHGKTYFVDVGNTIFY</sequence>
<proteinExistence type="predicted"/>
<accession>A0ABR8UAR9</accession>
<dbReference type="InterPro" id="IPR032599">
    <property type="entry name" value="YcdB/YcdC_rep_domain"/>
</dbReference>
<protein>
    <recommendedName>
        <fullName evidence="1">YcdB/YcdC repeated domain-containing protein</fullName>
    </recommendedName>
</protein>
<keyword evidence="3" id="KW-1185">Reference proteome</keyword>
<dbReference type="Pfam" id="PF16244">
    <property type="entry name" value="DUF4901"/>
    <property type="match status" value="2"/>
</dbReference>
<dbReference type="Proteomes" id="UP000626786">
    <property type="component" value="Unassembled WGS sequence"/>
</dbReference>
<organism evidence="2 3">
    <name type="scientific">Sporosarcina quadrami</name>
    <dbReference type="NCBI Taxonomy" id="2762234"/>
    <lineage>
        <taxon>Bacteria</taxon>
        <taxon>Bacillati</taxon>
        <taxon>Bacillota</taxon>
        <taxon>Bacilli</taxon>
        <taxon>Bacillales</taxon>
        <taxon>Caryophanaceae</taxon>
        <taxon>Sporosarcina</taxon>
    </lineage>
</organism>
<feature type="domain" description="YcdB/YcdC repeated" evidence="1">
    <location>
        <begin position="231"/>
        <end position="403"/>
    </location>
</feature>